<keyword evidence="3" id="KW-1185">Reference proteome</keyword>
<gene>
    <name evidence="2" type="ORF">CINCED_3A015162</name>
</gene>
<dbReference type="InterPro" id="IPR001374">
    <property type="entry name" value="R3H_dom"/>
</dbReference>
<organism evidence="2 3">
    <name type="scientific">Cinara cedri</name>
    <dbReference type="NCBI Taxonomy" id="506608"/>
    <lineage>
        <taxon>Eukaryota</taxon>
        <taxon>Metazoa</taxon>
        <taxon>Ecdysozoa</taxon>
        <taxon>Arthropoda</taxon>
        <taxon>Hexapoda</taxon>
        <taxon>Insecta</taxon>
        <taxon>Pterygota</taxon>
        <taxon>Neoptera</taxon>
        <taxon>Paraneoptera</taxon>
        <taxon>Hemiptera</taxon>
        <taxon>Sternorrhyncha</taxon>
        <taxon>Aphidomorpha</taxon>
        <taxon>Aphidoidea</taxon>
        <taxon>Aphididae</taxon>
        <taxon>Lachninae</taxon>
        <taxon>Cinara</taxon>
    </lineage>
</organism>
<dbReference type="PANTHER" id="PTHR32019:SF2">
    <property type="entry name" value="R3H DOMAIN-CONTAINING PROTEIN 4"/>
    <property type="match status" value="1"/>
</dbReference>
<dbReference type="OrthoDB" id="75169at2759"/>
<dbReference type="InterPro" id="IPR036867">
    <property type="entry name" value="R3H_dom_sf"/>
</dbReference>
<dbReference type="GO" id="GO:0003676">
    <property type="term" value="F:nucleic acid binding"/>
    <property type="evidence" value="ECO:0007669"/>
    <property type="project" value="UniProtKB-UniRule"/>
</dbReference>
<dbReference type="InterPro" id="IPR039629">
    <property type="entry name" value="R3HDM4"/>
</dbReference>
<protein>
    <submittedName>
        <fullName evidence="2">R3H domain</fullName>
    </submittedName>
</protein>
<evidence type="ECO:0000259" key="1">
    <source>
        <dbReference type="PROSITE" id="PS51061"/>
    </source>
</evidence>
<dbReference type="AlphaFoldDB" id="A0A5E4M9C2"/>
<dbReference type="PANTHER" id="PTHR32019">
    <property type="entry name" value="R3H DOMAIN-CONTAINING PROTEIN 4"/>
    <property type="match status" value="1"/>
</dbReference>
<dbReference type="SUPFAM" id="SSF82708">
    <property type="entry name" value="R3H domain"/>
    <property type="match status" value="1"/>
</dbReference>
<proteinExistence type="predicted"/>
<reference evidence="2 3" key="1">
    <citation type="submission" date="2019-08" db="EMBL/GenBank/DDBJ databases">
        <authorList>
            <person name="Alioto T."/>
            <person name="Alioto T."/>
            <person name="Gomez Garrido J."/>
        </authorList>
    </citation>
    <scope>NUCLEOTIDE SEQUENCE [LARGE SCALE GENOMIC DNA]</scope>
</reference>
<evidence type="ECO:0000313" key="2">
    <source>
        <dbReference type="EMBL" id="VVC28809.1"/>
    </source>
</evidence>
<sequence>MGITKRPTSSNSEKLPQVEFVELLDIVHNDEYSSDSDHYINDRDDYNDEPLVSNLQFDSGHQNDYHVLSVFDEDELREITEYLGSFPRWDTPIKSATKKKSVNVGMGRRKTNRAQNEKFLLSLGDTEQYNPKDEIFFNENKYGFTKVMNILCTQPEVKESFIEGNEDLLLKKKNKNKNFATGSKRNKLNRNRSPEIAFKNLTSSQKSLFKQKSLPFTIINELESKIVEYFSLTPNGIYTSAPLSNYHRILLHGIVRYYSLDAKSMNSRGRGHRSQKIVQVRNNLYEDFQPPHVSLLKFVTRPISASIN</sequence>
<name>A0A5E4M9C2_9HEMI</name>
<dbReference type="PROSITE" id="PS51061">
    <property type="entry name" value="R3H"/>
    <property type="match status" value="1"/>
</dbReference>
<dbReference type="Proteomes" id="UP000325440">
    <property type="component" value="Unassembled WGS sequence"/>
</dbReference>
<accession>A0A5E4M9C2</accession>
<dbReference type="EMBL" id="CABPRJ010000484">
    <property type="protein sequence ID" value="VVC28809.1"/>
    <property type="molecule type" value="Genomic_DNA"/>
</dbReference>
<feature type="domain" description="R3H" evidence="1">
    <location>
        <begin position="216"/>
        <end position="284"/>
    </location>
</feature>
<evidence type="ECO:0000313" key="3">
    <source>
        <dbReference type="Proteomes" id="UP000325440"/>
    </source>
</evidence>